<feature type="domain" description="Histidine kinase" evidence="5">
    <location>
        <begin position="110"/>
        <end position="349"/>
    </location>
</feature>
<dbReference type="InterPro" id="IPR003594">
    <property type="entry name" value="HATPase_dom"/>
</dbReference>
<accession>A0A0P0D3Q6</accession>
<dbReference type="InterPro" id="IPR003661">
    <property type="entry name" value="HisK_dim/P_dom"/>
</dbReference>
<dbReference type="PRINTS" id="PR00344">
    <property type="entry name" value="BCTRLSENSOR"/>
</dbReference>
<evidence type="ECO:0000259" key="5">
    <source>
        <dbReference type="PROSITE" id="PS50109"/>
    </source>
</evidence>
<keyword evidence="4" id="KW-0175">Coiled coil</keyword>
<dbReference type="AlphaFoldDB" id="A0A0P0D3Q6"/>
<dbReference type="KEGG" id="rti:DC20_18090"/>
<dbReference type="Gene3D" id="3.30.565.10">
    <property type="entry name" value="Histidine kinase-like ATPase, C-terminal domain"/>
    <property type="match status" value="1"/>
</dbReference>
<evidence type="ECO:0000256" key="2">
    <source>
        <dbReference type="ARBA" id="ARBA00012438"/>
    </source>
</evidence>
<sequence length="362" mass="41060">MLTQQLWVTLFLFVIFLSPALGISIYLAREFALDSQLLKVKLIQVERLSSQNLAQQKEKQQILAHQNDELERQVAERTAQLHQSLQELKATQAQLIQSEKMASLGELSAGIAHEIQNPLNFVNNFSEVNVELLEEMEAVLQKGDTEDALALASDMKVNLRKINEHGKRADSIVKGMLLHSQTTSRQKEKIYINTLIEEYLRLSYQSFKTKDKTFQIDLTTQFYPDLPEIDTIPQYLGKVLLNLFNNAFYSVSEKKKTLKESYSPAVWVNTFKTQNGIQIRVKDNGVGIPQRVLDKIYQPFFTTKPSGQGTGLGLSLSYDIIKKGLGGELNVTSEEGEFAEFTIELPLMKVRQVEPVLVPTHE</sequence>
<dbReference type="Pfam" id="PF02518">
    <property type="entry name" value="HATPase_c"/>
    <property type="match status" value="1"/>
</dbReference>
<keyword evidence="3" id="KW-0597">Phosphoprotein</keyword>
<dbReference type="PATRIC" id="fig|512763.3.peg.3976"/>
<dbReference type="SUPFAM" id="SSF47384">
    <property type="entry name" value="Homodimeric domain of signal transducing histidine kinase"/>
    <property type="match status" value="1"/>
</dbReference>
<dbReference type="PANTHER" id="PTHR43065">
    <property type="entry name" value="SENSOR HISTIDINE KINASE"/>
    <property type="match status" value="1"/>
</dbReference>
<evidence type="ECO:0000256" key="4">
    <source>
        <dbReference type="SAM" id="Coils"/>
    </source>
</evidence>
<dbReference type="SMART" id="SM00387">
    <property type="entry name" value="HATPase_c"/>
    <property type="match status" value="1"/>
</dbReference>
<keyword evidence="7" id="KW-1185">Reference proteome</keyword>
<dbReference type="Gene3D" id="1.10.287.130">
    <property type="match status" value="1"/>
</dbReference>
<protein>
    <recommendedName>
        <fullName evidence="2">histidine kinase</fullName>
        <ecNumber evidence="2">2.7.13.3</ecNumber>
    </recommendedName>
</protein>
<dbReference type="PROSITE" id="PS50109">
    <property type="entry name" value="HIS_KIN"/>
    <property type="match status" value="1"/>
</dbReference>
<evidence type="ECO:0000256" key="1">
    <source>
        <dbReference type="ARBA" id="ARBA00000085"/>
    </source>
</evidence>
<dbReference type="EC" id="2.7.13.3" evidence="2"/>
<evidence type="ECO:0000313" key="7">
    <source>
        <dbReference type="Proteomes" id="UP000061382"/>
    </source>
</evidence>
<proteinExistence type="predicted"/>
<reference evidence="6 7" key="1">
    <citation type="submission" date="2015-08" db="EMBL/GenBank/DDBJ databases">
        <title>Complete genome sequence of Rufibacter tibetensis strain 1351t, a radiation-resistant bacterium from tibet plateau.</title>
        <authorList>
            <person name="Dai J."/>
        </authorList>
    </citation>
    <scope>NUCLEOTIDE SEQUENCE [LARGE SCALE GENOMIC DNA]</scope>
    <source>
        <strain evidence="6 7">1351</strain>
    </source>
</reference>
<dbReference type="GO" id="GO:0000155">
    <property type="term" value="F:phosphorelay sensor kinase activity"/>
    <property type="evidence" value="ECO:0007669"/>
    <property type="project" value="InterPro"/>
</dbReference>
<dbReference type="InterPro" id="IPR004358">
    <property type="entry name" value="Sig_transdc_His_kin-like_C"/>
</dbReference>
<dbReference type="STRING" id="512763.DC20_18090"/>
<evidence type="ECO:0000313" key="6">
    <source>
        <dbReference type="EMBL" id="ALJ01566.1"/>
    </source>
</evidence>
<dbReference type="CDD" id="cd00082">
    <property type="entry name" value="HisKA"/>
    <property type="match status" value="1"/>
</dbReference>
<dbReference type="InterPro" id="IPR036097">
    <property type="entry name" value="HisK_dim/P_sf"/>
</dbReference>
<dbReference type="InterPro" id="IPR036890">
    <property type="entry name" value="HATPase_C_sf"/>
</dbReference>
<gene>
    <name evidence="6" type="ORF">DC20_18090</name>
</gene>
<name>A0A0P0D3Q6_9BACT</name>
<organism evidence="6 7">
    <name type="scientific">Rufibacter tibetensis</name>
    <dbReference type="NCBI Taxonomy" id="512763"/>
    <lineage>
        <taxon>Bacteria</taxon>
        <taxon>Pseudomonadati</taxon>
        <taxon>Bacteroidota</taxon>
        <taxon>Cytophagia</taxon>
        <taxon>Cytophagales</taxon>
        <taxon>Hymenobacteraceae</taxon>
        <taxon>Rufibacter</taxon>
    </lineage>
</organism>
<dbReference type="Proteomes" id="UP000061382">
    <property type="component" value="Chromosome"/>
</dbReference>
<evidence type="ECO:0000256" key="3">
    <source>
        <dbReference type="ARBA" id="ARBA00022553"/>
    </source>
</evidence>
<comment type="catalytic activity">
    <reaction evidence="1">
        <text>ATP + protein L-histidine = ADP + protein N-phospho-L-histidine.</text>
        <dbReference type="EC" id="2.7.13.3"/>
    </reaction>
</comment>
<dbReference type="SUPFAM" id="SSF55874">
    <property type="entry name" value="ATPase domain of HSP90 chaperone/DNA topoisomerase II/histidine kinase"/>
    <property type="match status" value="1"/>
</dbReference>
<feature type="coiled-coil region" evidence="4">
    <location>
        <begin position="53"/>
        <end position="87"/>
    </location>
</feature>
<dbReference type="EMBL" id="CP012643">
    <property type="protein sequence ID" value="ALJ01566.1"/>
    <property type="molecule type" value="Genomic_DNA"/>
</dbReference>
<dbReference type="PANTHER" id="PTHR43065:SF42">
    <property type="entry name" value="TWO-COMPONENT SENSOR PPRA"/>
    <property type="match status" value="1"/>
</dbReference>
<dbReference type="InterPro" id="IPR005467">
    <property type="entry name" value="His_kinase_dom"/>
</dbReference>